<evidence type="ECO:0000313" key="2">
    <source>
        <dbReference type="Proteomes" id="UP000194127"/>
    </source>
</evidence>
<protein>
    <submittedName>
        <fullName evidence="1">Uncharacterized protein</fullName>
    </submittedName>
</protein>
<keyword evidence="2" id="KW-1185">Reference proteome</keyword>
<sequence length="50" mass="5612">MPIVGTVSLENFGDTLEGVHLELTKGIKCLTVPYMQMRIIGYRQDRRGSS</sequence>
<accession>A0A1X6MJM6</accession>
<name>A0A1X6MJM6_9APHY</name>
<dbReference type="EMBL" id="KZ110612">
    <property type="protein sequence ID" value="OSX56641.1"/>
    <property type="molecule type" value="Genomic_DNA"/>
</dbReference>
<proteinExistence type="predicted"/>
<dbReference type="GeneID" id="36326467"/>
<dbReference type="Proteomes" id="UP000194127">
    <property type="component" value="Unassembled WGS sequence"/>
</dbReference>
<organism evidence="1 2">
    <name type="scientific">Postia placenta MAD-698-R-SB12</name>
    <dbReference type="NCBI Taxonomy" id="670580"/>
    <lineage>
        <taxon>Eukaryota</taxon>
        <taxon>Fungi</taxon>
        <taxon>Dikarya</taxon>
        <taxon>Basidiomycota</taxon>
        <taxon>Agaricomycotina</taxon>
        <taxon>Agaricomycetes</taxon>
        <taxon>Polyporales</taxon>
        <taxon>Adustoporiaceae</taxon>
        <taxon>Rhodonia</taxon>
    </lineage>
</organism>
<dbReference type="RefSeq" id="XP_024333435.1">
    <property type="nucleotide sequence ID" value="XM_024481517.1"/>
</dbReference>
<reference evidence="1 2" key="1">
    <citation type="submission" date="2017-04" db="EMBL/GenBank/DDBJ databases">
        <title>Genome Sequence of the Model Brown-Rot Fungus Postia placenta SB12.</title>
        <authorList>
            <consortium name="DOE Joint Genome Institute"/>
            <person name="Gaskell J."/>
            <person name="Kersten P."/>
            <person name="Larrondo L.F."/>
            <person name="Canessa P."/>
            <person name="Martinez D."/>
            <person name="Hibbett D."/>
            <person name="Schmoll M."/>
            <person name="Kubicek C.P."/>
            <person name="Martinez A.T."/>
            <person name="Yadav J."/>
            <person name="Master E."/>
            <person name="Magnuson J.K."/>
            <person name="James T."/>
            <person name="Yaver D."/>
            <person name="Berka R."/>
            <person name="Labutti K."/>
            <person name="Lipzen A."/>
            <person name="Aerts A."/>
            <person name="Barry K."/>
            <person name="Henrissat B."/>
            <person name="Blanchette R."/>
            <person name="Grigoriev I."/>
            <person name="Cullen D."/>
        </authorList>
    </citation>
    <scope>NUCLEOTIDE SEQUENCE [LARGE SCALE GENOMIC DNA]</scope>
    <source>
        <strain evidence="1 2">MAD-698-R-SB12</strain>
    </source>
</reference>
<gene>
    <name evidence="1" type="ORF">POSPLADRAFT_1062469</name>
</gene>
<dbReference type="AlphaFoldDB" id="A0A1X6MJM6"/>
<evidence type="ECO:0000313" key="1">
    <source>
        <dbReference type="EMBL" id="OSX56641.1"/>
    </source>
</evidence>